<comment type="caution">
    <text evidence="2">The sequence shown here is derived from an EMBL/GenBank/DDBJ whole genome shotgun (WGS) entry which is preliminary data.</text>
</comment>
<dbReference type="Pfam" id="PF06114">
    <property type="entry name" value="Peptidase_M78"/>
    <property type="match status" value="1"/>
</dbReference>
<name>A0ABU0A958_STRDY</name>
<reference evidence="2 3" key="1">
    <citation type="submission" date="2023-07" db="EMBL/GenBank/DDBJ databases">
        <title>Genomic Encyclopedia of Type Strains, Phase IV (KMG-IV): sequencing the most valuable type-strain genomes for metagenomic binning, comparative biology and taxonomic classification.</title>
        <authorList>
            <person name="Goeker M."/>
        </authorList>
    </citation>
    <scope>NUCLEOTIDE SEQUENCE [LARGE SCALE GENOMIC DNA]</scope>
    <source>
        <strain evidence="2 3">DSM 23147</strain>
    </source>
</reference>
<keyword evidence="3" id="KW-1185">Reference proteome</keyword>
<evidence type="ECO:0000313" key="2">
    <source>
        <dbReference type="EMBL" id="MDQ0263814.1"/>
    </source>
</evidence>
<protein>
    <submittedName>
        <fullName evidence="2">Zn-dependent peptidase ImmA (M78 family)</fullName>
    </submittedName>
</protein>
<dbReference type="EMBL" id="JAUSTL010000022">
    <property type="protein sequence ID" value="MDQ0263814.1"/>
    <property type="molecule type" value="Genomic_DNA"/>
</dbReference>
<gene>
    <name evidence="2" type="ORF">J2S26_001917</name>
</gene>
<dbReference type="PANTHER" id="PTHR43236">
    <property type="entry name" value="ANTITOXIN HIGA1"/>
    <property type="match status" value="1"/>
</dbReference>
<dbReference type="PANTHER" id="PTHR43236:SF1">
    <property type="entry name" value="BLL7220 PROTEIN"/>
    <property type="match status" value="1"/>
</dbReference>
<evidence type="ECO:0000259" key="1">
    <source>
        <dbReference type="Pfam" id="PF06114"/>
    </source>
</evidence>
<sequence>MDELYTRVSKLAKQSLYQFIKNEEMSLLHYYFQSFFDYYTEKNTIKVMPHHFEGRKIEGLTIIDKSGISISYEEENPTVKQNFTLCHELGHFMLEHEGVVFTDTEETRELQIEREANIYSAVILMPDIVLLSKIYYSRDTFFQVQKSLGVSREALYYRLLDLLREHFPYHDTDTRLTVEAYMTGKTHTILRYFNKIKDTIVEEYNQYHPSLIYQVSRVIEARDFVTSRDLPGLLEQDRWIDLKENIVNLKTWLIYNQGKTIAYAWDSRKLSDQEARKKAELELLLM</sequence>
<organism evidence="2 3">
    <name type="scientific">Streptococcus dysgalactiae</name>
    <dbReference type="NCBI Taxonomy" id="1334"/>
    <lineage>
        <taxon>Bacteria</taxon>
        <taxon>Bacillati</taxon>
        <taxon>Bacillota</taxon>
        <taxon>Bacilli</taxon>
        <taxon>Lactobacillales</taxon>
        <taxon>Streptococcaceae</taxon>
        <taxon>Streptococcus</taxon>
    </lineage>
</organism>
<dbReference type="InterPro" id="IPR052345">
    <property type="entry name" value="Rad_response_metalloprotease"/>
</dbReference>
<accession>A0ABU0A958</accession>
<dbReference type="Gene3D" id="1.10.10.2910">
    <property type="match status" value="1"/>
</dbReference>
<dbReference type="Proteomes" id="UP001237071">
    <property type="component" value="Unassembled WGS sequence"/>
</dbReference>
<feature type="domain" description="IrrE N-terminal-like" evidence="1">
    <location>
        <begin position="44"/>
        <end position="159"/>
    </location>
</feature>
<proteinExistence type="predicted"/>
<dbReference type="RefSeq" id="WP_003053655.1">
    <property type="nucleotide sequence ID" value="NZ_CP066073.1"/>
</dbReference>
<dbReference type="InterPro" id="IPR010359">
    <property type="entry name" value="IrrE_HExxH"/>
</dbReference>
<evidence type="ECO:0000313" key="3">
    <source>
        <dbReference type="Proteomes" id="UP001237071"/>
    </source>
</evidence>